<evidence type="ECO:0000259" key="1">
    <source>
        <dbReference type="Pfam" id="PF10551"/>
    </source>
</evidence>
<evidence type="ECO:0000313" key="3">
    <source>
        <dbReference type="Proteomes" id="UP000054279"/>
    </source>
</evidence>
<dbReference type="EMBL" id="KN837347">
    <property type="protein sequence ID" value="KIJ27082.1"/>
    <property type="molecule type" value="Genomic_DNA"/>
</dbReference>
<protein>
    <recommendedName>
        <fullName evidence="1">MULE transposase domain-containing protein</fullName>
    </recommendedName>
</protein>
<gene>
    <name evidence="2" type="ORF">M422DRAFT_271770</name>
</gene>
<organism evidence="2 3">
    <name type="scientific">Sphaerobolus stellatus (strain SS14)</name>
    <dbReference type="NCBI Taxonomy" id="990650"/>
    <lineage>
        <taxon>Eukaryota</taxon>
        <taxon>Fungi</taxon>
        <taxon>Dikarya</taxon>
        <taxon>Basidiomycota</taxon>
        <taxon>Agaricomycotina</taxon>
        <taxon>Agaricomycetes</taxon>
        <taxon>Phallomycetidae</taxon>
        <taxon>Geastrales</taxon>
        <taxon>Sphaerobolaceae</taxon>
        <taxon>Sphaerobolus</taxon>
    </lineage>
</organism>
<dbReference type="Proteomes" id="UP000054279">
    <property type="component" value="Unassembled WGS sequence"/>
</dbReference>
<proteinExistence type="predicted"/>
<sequence>MKSLRDQYQVNPKFIHTDKDLAEIKAAQAVWVSAKHQLCWWHVRKAVRPCLEKDRLSTSAYNVHISHTEFEFIDLEFIPRRQDGRPTAKAKAKNQLVEPLITQSSWPNALKVTIKIPDGFNFNMVAELEGSASGTEDESMDIAEEEFIEGSNGLFFPEIYHDLIINMMEHHFCAHLLIPGFSAPTSEGIRYWAVKEMYDFCVKHDLTFCWAYLWENWYNWSSWKLWARAECEEIAILKTTMICESQ</sequence>
<dbReference type="InterPro" id="IPR018289">
    <property type="entry name" value="MULE_transposase_dom"/>
</dbReference>
<name>A0A0C9UD79_SPHS4</name>
<accession>A0A0C9UD79</accession>
<reference evidence="2 3" key="1">
    <citation type="submission" date="2014-06" db="EMBL/GenBank/DDBJ databases">
        <title>Evolutionary Origins and Diversification of the Mycorrhizal Mutualists.</title>
        <authorList>
            <consortium name="DOE Joint Genome Institute"/>
            <consortium name="Mycorrhizal Genomics Consortium"/>
            <person name="Kohler A."/>
            <person name="Kuo A."/>
            <person name="Nagy L.G."/>
            <person name="Floudas D."/>
            <person name="Copeland A."/>
            <person name="Barry K.W."/>
            <person name="Cichocki N."/>
            <person name="Veneault-Fourrey C."/>
            <person name="LaButti K."/>
            <person name="Lindquist E.A."/>
            <person name="Lipzen A."/>
            <person name="Lundell T."/>
            <person name="Morin E."/>
            <person name="Murat C."/>
            <person name="Riley R."/>
            <person name="Ohm R."/>
            <person name="Sun H."/>
            <person name="Tunlid A."/>
            <person name="Henrissat B."/>
            <person name="Grigoriev I.V."/>
            <person name="Hibbett D.S."/>
            <person name="Martin F."/>
        </authorList>
    </citation>
    <scope>NUCLEOTIDE SEQUENCE [LARGE SCALE GENOMIC DNA]</scope>
    <source>
        <strain evidence="2 3">SS14</strain>
    </source>
</reference>
<feature type="domain" description="MULE transposase" evidence="1">
    <location>
        <begin position="7"/>
        <end position="45"/>
    </location>
</feature>
<keyword evidence="3" id="KW-1185">Reference proteome</keyword>
<dbReference type="AlphaFoldDB" id="A0A0C9UD79"/>
<evidence type="ECO:0000313" key="2">
    <source>
        <dbReference type="EMBL" id="KIJ27082.1"/>
    </source>
</evidence>
<dbReference type="Pfam" id="PF10551">
    <property type="entry name" value="MULE"/>
    <property type="match status" value="1"/>
</dbReference>
<dbReference type="OrthoDB" id="3262412at2759"/>
<dbReference type="HOGENOM" id="CLU_1129683_0_0_1"/>